<evidence type="ECO:0000256" key="1">
    <source>
        <dbReference type="ARBA" id="ARBA00010134"/>
    </source>
</evidence>
<dbReference type="STRING" id="400682.A0A1X7UEF0"/>
<dbReference type="InterPro" id="IPR015917">
    <property type="entry name" value="Pept_C14A"/>
</dbReference>
<feature type="domain" description="Caspase family p20" evidence="5">
    <location>
        <begin position="19"/>
        <end position="141"/>
    </location>
</feature>
<dbReference type="SMART" id="SM00115">
    <property type="entry name" value="CASc"/>
    <property type="match status" value="1"/>
</dbReference>
<organism evidence="6">
    <name type="scientific">Amphimedon queenslandica</name>
    <name type="common">Sponge</name>
    <dbReference type="NCBI Taxonomy" id="400682"/>
    <lineage>
        <taxon>Eukaryota</taxon>
        <taxon>Metazoa</taxon>
        <taxon>Porifera</taxon>
        <taxon>Demospongiae</taxon>
        <taxon>Heteroscleromorpha</taxon>
        <taxon>Haplosclerida</taxon>
        <taxon>Niphatidae</taxon>
        <taxon>Amphimedon</taxon>
    </lineage>
</organism>
<dbReference type="PANTHER" id="PTHR22576:SF41">
    <property type="entry name" value="CASPASE 14, APOPTOSIS-RELATED CYSTEINE PEPTIDASE"/>
    <property type="match status" value="1"/>
</dbReference>
<dbReference type="InterPro" id="IPR001309">
    <property type="entry name" value="Pept_C14_p20"/>
</dbReference>
<dbReference type="AlphaFoldDB" id="A0A1X7UEF0"/>
<evidence type="ECO:0008006" key="7">
    <source>
        <dbReference type="Google" id="ProtNLM"/>
    </source>
</evidence>
<dbReference type="PANTHER" id="PTHR22576">
    <property type="entry name" value="MUCOSA ASSOCIATED LYMPHOID TISSUE LYMPHOMA TRANSLOCATION PROTEIN 1/PARACASPASE"/>
    <property type="match status" value="1"/>
</dbReference>
<evidence type="ECO:0000313" key="6">
    <source>
        <dbReference type="EnsemblMetazoa" id="Aqu2.1.26339_001"/>
    </source>
</evidence>
<dbReference type="GO" id="GO:0004197">
    <property type="term" value="F:cysteine-type endopeptidase activity"/>
    <property type="evidence" value="ECO:0007669"/>
    <property type="project" value="InterPro"/>
</dbReference>
<comment type="similarity">
    <text evidence="1 2">Belongs to the peptidase C14A family.</text>
</comment>
<protein>
    <recommendedName>
        <fullName evidence="7">Caspase family p20 domain-containing protein</fullName>
    </recommendedName>
</protein>
<dbReference type="Pfam" id="PF00656">
    <property type="entry name" value="Peptidase_C14"/>
    <property type="match status" value="1"/>
</dbReference>
<reference evidence="6" key="1">
    <citation type="submission" date="2017-05" db="UniProtKB">
        <authorList>
            <consortium name="EnsemblMetazoa"/>
        </authorList>
    </citation>
    <scope>IDENTIFICATION</scope>
</reference>
<dbReference type="InterPro" id="IPR052039">
    <property type="entry name" value="Caspase-related_regulators"/>
</dbReference>
<dbReference type="InterPro" id="IPR029030">
    <property type="entry name" value="Caspase-like_dom_sf"/>
</dbReference>
<name>A0A1X7UEF0_AMPQE</name>
<dbReference type="OrthoDB" id="6089374at2759"/>
<dbReference type="InterPro" id="IPR011600">
    <property type="entry name" value="Pept_C14_caspase"/>
</dbReference>
<dbReference type="GO" id="GO:0006508">
    <property type="term" value="P:proteolysis"/>
    <property type="evidence" value="ECO:0007669"/>
    <property type="project" value="InterPro"/>
</dbReference>
<accession>A0A1X7UEF0</accession>
<dbReference type="InterPro" id="IPR002138">
    <property type="entry name" value="Pept_C14_p10"/>
</dbReference>
<dbReference type="SUPFAM" id="SSF52129">
    <property type="entry name" value="Caspase-like"/>
    <property type="match status" value="2"/>
</dbReference>
<proteinExistence type="inferred from homology"/>
<evidence type="ECO:0000259" key="4">
    <source>
        <dbReference type="PROSITE" id="PS50207"/>
    </source>
</evidence>
<evidence type="ECO:0000256" key="2">
    <source>
        <dbReference type="RuleBase" id="RU003971"/>
    </source>
</evidence>
<dbReference type="PRINTS" id="PR00376">
    <property type="entry name" value="IL1BCENZYME"/>
</dbReference>
<dbReference type="PROSITE" id="PS50207">
    <property type="entry name" value="CASPASE_P10"/>
    <property type="match status" value="1"/>
</dbReference>
<evidence type="ECO:0000259" key="5">
    <source>
        <dbReference type="PROSITE" id="PS50208"/>
    </source>
</evidence>
<feature type="region of interest" description="Disordered" evidence="3">
    <location>
        <begin position="392"/>
        <end position="411"/>
    </location>
</feature>
<dbReference type="PROSITE" id="PS50208">
    <property type="entry name" value="CASPASE_P20"/>
    <property type="match status" value="1"/>
</dbReference>
<dbReference type="InParanoid" id="A0A1X7UEF0"/>
<evidence type="ECO:0000256" key="3">
    <source>
        <dbReference type="SAM" id="MobiDB-lite"/>
    </source>
</evidence>
<dbReference type="Gene3D" id="3.40.50.1460">
    <property type="match status" value="2"/>
</dbReference>
<sequence>MELPKRNKDEYDISGLCTCVIFNNLNFKTMPRRSGSDKDATDIRIVFQKLGFIVHTYRDCTSDEMRHHLKESKRKNIGSVNACFFIFFLSHGYTNGIYGVDGTCFAFTELQTCLIPALPTLSPLMDGIPKVFIFQSCRNGEEPNKKFETPDPLDDHILLVFATQPNCQAYRNHTEGSHMVQCLLQAMKEYPHETNIINILTHTNRLLAQKTQYQRLRFNSSLMHSLHLPRARVNNLGRVFTASYEKEVTNSECAKSANTHEEQHKIAIIPRPPAFVINCGLCLVFNNSSHHSKEAQIMLQNIMEIQGYAFLSFDNINWKNMKLLIKETSKIACQAFALFVLSEGEEEFIYDSNKKIIPIRRILDYFSPADNPLSSFPKFFYFQTTIITKETEREGARGLPGQRDTRRSSRENFGVPPLNSVCCQVSTESSLLFHFFKNIQRFEDEIGELIPLREILEYSLNEGKKSALVFEEGQKPPPLEVIWSHVCSNPVNSDMDLTLKCNKVQIQVASLKLIAEIKMNINKRVQRIYDKTETIKAEKEAIFCHYFDEYLQVTVSKSQVMQGSESNEDTKLKSQTKQIITTCQLEEKLCSRNTNIIEAIKRSAMSQTLEKELHNYQSCARWTLTAFYQNMSPTQDIDPKQLMQVHCDYIQLSLEAVEGIEGAIEQQNNQVEELELSQISSLHNDQPLEQISDAITVIEAGDTFSSIVSLLLSMCSAVHNKRSSGPHCPRATDKLLSTTTKKKNSVRKDFSKDTSGFLNAVCVHNKFLSVAPQSSYHLSAVKQERAFRANPWAWVFAKLHFEFFQNSFSYSCGPPYTSLPTWVKTHYSTIEVNSPCNISAITPAVIKKALSKCSNGSSSGSHKISYFHLKNLPCTHQSLFLSHSILKRSSSPAMRHPCHANRLECYLLQNGYINPNLQKGFLSGVDGVIEHILSLNSILNNSNCHNLLLFMTFIDLRNAFGSIHHLLIKDKLHISVYHPLSSSILPTSTLKWQEETSTEPAAWYHCAVVEYHPDS</sequence>
<feature type="domain" description="Caspase family p10" evidence="4">
    <location>
        <begin position="152"/>
        <end position="214"/>
    </location>
</feature>
<dbReference type="EnsemblMetazoa" id="Aqu2.1.26339_001">
    <property type="protein sequence ID" value="Aqu2.1.26339_001"/>
    <property type="gene ID" value="Aqu2.1.26339"/>
</dbReference>